<feature type="transmembrane region" description="Helical" evidence="1">
    <location>
        <begin position="68"/>
        <end position="86"/>
    </location>
</feature>
<dbReference type="EMBL" id="CP073041">
    <property type="protein sequence ID" value="UXE64357.1"/>
    <property type="molecule type" value="Genomic_DNA"/>
</dbReference>
<sequence>MPNLTPLPNSSITKKDNLQSQLYLSPKIGEIWQTFQQKPVPIILNPVTNIVFFVGTILGLIANQLSNGYIFVVCAILIGVIVGIFYESRKFVIYQKYAIPLPIIINISNPSSSENALSSIFGIIDEEVNYANHQNNLQKIIGIEKQDLIFNYSGDIFDSVQLQTFLQIVRYNLEKLKAKTPRNTIVYLAYIGPISVGILVGTLFGTDGVRVFQYNKSSDSYYPVVEISDRRLKEDIIEFEKFERTLLPATKTQNKVCVVVDAASHKISLEDSAIKNYGDIIYLKSKTSGTIQADEDWLQYSREIFKVLNIAQQPDFSR</sequence>
<organism evidence="2">
    <name type="scientific">Woronichinia naegeliana WA131</name>
    <dbReference type="NCBI Taxonomy" id="2824559"/>
    <lineage>
        <taxon>Bacteria</taxon>
        <taxon>Bacillati</taxon>
        <taxon>Cyanobacteriota</taxon>
        <taxon>Cyanophyceae</taxon>
        <taxon>Synechococcales</taxon>
        <taxon>Coelosphaeriaceae</taxon>
        <taxon>Woronichinia</taxon>
    </lineage>
</organism>
<accession>A0A977L2U1</accession>
<dbReference type="KEGG" id="wna:KA717_18875"/>
<protein>
    <submittedName>
        <fullName evidence="2">SAVED domain-containing protein</fullName>
    </submittedName>
</protein>
<evidence type="ECO:0000313" key="2">
    <source>
        <dbReference type="EMBL" id="UXE64357.1"/>
    </source>
</evidence>
<feature type="transmembrane region" description="Helical" evidence="1">
    <location>
        <begin position="42"/>
        <end position="62"/>
    </location>
</feature>
<dbReference type="AlphaFoldDB" id="A0A977L2U1"/>
<dbReference type="InterPro" id="IPR040836">
    <property type="entry name" value="SAVED"/>
</dbReference>
<proteinExistence type="predicted"/>
<dbReference type="NCBIfam" id="NF033611">
    <property type="entry name" value="SAVED"/>
    <property type="match status" value="1"/>
</dbReference>
<evidence type="ECO:0000256" key="1">
    <source>
        <dbReference type="SAM" id="Phobius"/>
    </source>
</evidence>
<reference evidence="2" key="1">
    <citation type="submission" date="2021-04" db="EMBL/GenBank/DDBJ databases">
        <title>Genome sequence of Woronichinia naegeliana from Washington state freshwater lake bloom.</title>
        <authorList>
            <person name="Dreher T.W."/>
        </authorList>
    </citation>
    <scope>NUCLEOTIDE SEQUENCE</scope>
    <source>
        <strain evidence="2">WA131</strain>
    </source>
</reference>
<keyword evidence="1" id="KW-1133">Transmembrane helix</keyword>
<dbReference type="Proteomes" id="UP001065613">
    <property type="component" value="Chromosome"/>
</dbReference>
<gene>
    <name evidence="2" type="ORF">KA717_18875</name>
</gene>
<name>A0A977L2U1_9CYAN</name>
<feature type="transmembrane region" description="Helical" evidence="1">
    <location>
        <begin position="185"/>
        <end position="205"/>
    </location>
</feature>
<keyword evidence="1" id="KW-0472">Membrane</keyword>
<keyword evidence="1" id="KW-0812">Transmembrane</keyword>